<accession>A0A0A2CAF7</accession>
<organism evidence="1 2">
    <name type="scientific">Prochlorococcus marinus str. PAC1</name>
    <dbReference type="NCBI Taxonomy" id="59924"/>
    <lineage>
        <taxon>Bacteria</taxon>
        <taxon>Bacillati</taxon>
        <taxon>Cyanobacteriota</taxon>
        <taxon>Cyanophyceae</taxon>
        <taxon>Synechococcales</taxon>
        <taxon>Prochlorococcaceae</taxon>
        <taxon>Prochlorococcus</taxon>
    </lineage>
</organism>
<protein>
    <submittedName>
        <fullName evidence="1">Uncharacterized protein</fullName>
    </submittedName>
</protein>
<gene>
    <name evidence="1" type="ORF">EV03_0029</name>
</gene>
<proteinExistence type="predicted"/>
<comment type="caution">
    <text evidence="1">The sequence shown here is derived from an EMBL/GenBank/DDBJ whole genome shotgun (WGS) entry which is preliminary data.</text>
</comment>
<evidence type="ECO:0000313" key="2">
    <source>
        <dbReference type="Proteomes" id="UP000030392"/>
    </source>
</evidence>
<dbReference type="EMBL" id="JNAX01000001">
    <property type="protein sequence ID" value="KGG22512.1"/>
    <property type="molecule type" value="Genomic_DNA"/>
</dbReference>
<evidence type="ECO:0000313" key="1">
    <source>
        <dbReference type="EMBL" id="KGG22512.1"/>
    </source>
</evidence>
<sequence>MSRQYKSLIEARNQWERDIKMYKDFLKGESKTFEGRYGAEEYISMAENRLNDINLKLKEIEKENLHDQIKDEKTSG</sequence>
<dbReference type="Proteomes" id="UP000030392">
    <property type="component" value="Unassembled WGS sequence"/>
</dbReference>
<reference evidence="2" key="1">
    <citation type="journal article" date="2014" name="Sci. Data">
        <title>Genomes of diverse isolates of the marine cyanobacterium Prochlorococcus.</title>
        <authorList>
            <person name="Biller S."/>
            <person name="Berube P."/>
            <person name="Thompson J."/>
            <person name="Kelly L."/>
            <person name="Roggensack S."/>
            <person name="Awad L."/>
            <person name="Roache-Johnson K."/>
            <person name="Ding H."/>
            <person name="Giovannoni S.J."/>
            <person name="Moore L.R."/>
            <person name="Chisholm S.W."/>
        </authorList>
    </citation>
    <scope>NUCLEOTIDE SEQUENCE [LARGE SCALE GENOMIC DNA]</scope>
    <source>
        <strain evidence="2">PAC1</strain>
    </source>
</reference>
<name>A0A0A2CAF7_PROMR</name>
<dbReference type="AlphaFoldDB" id="A0A0A2CAF7"/>
<dbReference type="RefSeq" id="WP_036904057.1">
    <property type="nucleotide sequence ID" value="NZ_CP138967.1"/>
</dbReference>